<protein>
    <submittedName>
        <fullName evidence="4">Nitronate monooxygenase</fullName>
    </submittedName>
</protein>
<keyword evidence="4" id="KW-0503">Monooxygenase</keyword>
<dbReference type="Proteomes" id="UP001362999">
    <property type="component" value="Unassembled WGS sequence"/>
</dbReference>
<comment type="caution">
    <text evidence="4">The sequence shown here is derived from an EMBL/GenBank/DDBJ whole genome shotgun (WGS) entry which is preliminary data.</text>
</comment>
<dbReference type="PANTHER" id="PTHR32332">
    <property type="entry name" value="2-NITROPROPANE DIOXYGENASE"/>
    <property type="match status" value="1"/>
</dbReference>
<accession>A0AAW0AJX2</accession>
<keyword evidence="5" id="KW-1185">Reference proteome</keyword>
<proteinExistence type="predicted"/>
<dbReference type="EMBL" id="JAWWNJ010000063">
    <property type="protein sequence ID" value="KAK7012850.1"/>
    <property type="molecule type" value="Genomic_DNA"/>
</dbReference>
<dbReference type="GO" id="GO:0018580">
    <property type="term" value="F:nitronate monooxygenase activity"/>
    <property type="evidence" value="ECO:0007669"/>
    <property type="project" value="InterPro"/>
</dbReference>
<reference evidence="4 5" key="1">
    <citation type="journal article" date="2024" name="J Genomics">
        <title>Draft genome sequencing and assembly of Favolaschia claudopus CIRM-BRFM 2984 isolated from oak limbs.</title>
        <authorList>
            <person name="Navarro D."/>
            <person name="Drula E."/>
            <person name="Chaduli D."/>
            <person name="Cazenave R."/>
            <person name="Ahrendt S."/>
            <person name="Wang J."/>
            <person name="Lipzen A."/>
            <person name="Daum C."/>
            <person name="Barry K."/>
            <person name="Grigoriev I.V."/>
            <person name="Favel A."/>
            <person name="Rosso M.N."/>
            <person name="Martin F."/>
        </authorList>
    </citation>
    <scope>NUCLEOTIDE SEQUENCE [LARGE SCALE GENOMIC DNA]</scope>
    <source>
        <strain evidence="4 5">CIRM-BRFM 2984</strain>
    </source>
</reference>
<dbReference type="CDD" id="cd04730">
    <property type="entry name" value="NPD_like"/>
    <property type="match status" value="1"/>
</dbReference>
<evidence type="ECO:0000256" key="3">
    <source>
        <dbReference type="ARBA" id="ARBA00023002"/>
    </source>
</evidence>
<keyword evidence="2" id="KW-0288">FMN</keyword>
<keyword evidence="3" id="KW-0560">Oxidoreductase</keyword>
<dbReference type="Gene3D" id="3.20.20.70">
    <property type="entry name" value="Aldolase class I"/>
    <property type="match status" value="2"/>
</dbReference>
<keyword evidence="1" id="KW-0285">Flavoprotein</keyword>
<dbReference type="InterPro" id="IPR013785">
    <property type="entry name" value="Aldolase_TIM"/>
</dbReference>
<evidence type="ECO:0000256" key="1">
    <source>
        <dbReference type="ARBA" id="ARBA00022630"/>
    </source>
</evidence>
<dbReference type="InterPro" id="IPR004136">
    <property type="entry name" value="NMO"/>
</dbReference>
<evidence type="ECO:0000313" key="4">
    <source>
        <dbReference type="EMBL" id="KAK7012850.1"/>
    </source>
</evidence>
<evidence type="ECO:0000256" key="2">
    <source>
        <dbReference type="ARBA" id="ARBA00022643"/>
    </source>
</evidence>
<sequence>MSVISTPITKLFGIRHPVLLAGMDSAAGPELAAAVTNAGMQVELRGAVSMTVTHLYLFCDLGGLGVIGGTGFTPKALRRQIQDVKAGLHDKNAPFGVDLVLPQVGGNARKTNTDYTNGRLPELIEVVIEEKAALFVCAVGVPPREVVDRLHEAGIPIMNMVGHPKHVTKALDAGVDLICAQASEGGGHTGDIAGSILIPACVDAVKGRTSPLTGKPVYVIGAGAVYDGRGLAANLMWGAQAVWVGTRFLASVEASAPKVHKDHVLSAGFGDAVTTLIYSGRPMRVRRTQYVDNWNINRTQEIEELTRKGIVPHYHEVEKHPEKAVESPRWPIGSVAALIHEVLPAKVILDNMVQEAAKMLTQGGSLVTTSKL</sequence>
<organism evidence="4 5">
    <name type="scientific">Favolaschia claudopus</name>
    <dbReference type="NCBI Taxonomy" id="2862362"/>
    <lineage>
        <taxon>Eukaryota</taxon>
        <taxon>Fungi</taxon>
        <taxon>Dikarya</taxon>
        <taxon>Basidiomycota</taxon>
        <taxon>Agaricomycotina</taxon>
        <taxon>Agaricomycetes</taxon>
        <taxon>Agaricomycetidae</taxon>
        <taxon>Agaricales</taxon>
        <taxon>Marasmiineae</taxon>
        <taxon>Mycenaceae</taxon>
        <taxon>Favolaschia</taxon>
    </lineage>
</organism>
<name>A0AAW0AJX2_9AGAR</name>
<gene>
    <name evidence="4" type="ORF">R3P38DRAFT_1561580</name>
</gene>
<dbReference type="PANTHER" id="PTHR32332:SF31">
    <property type="entry name" value="2-NITROPROPANE DIOXYGENASE FAMILY, PUTATIVE (AFU_ORTHOLOGUE AFUA_2G09850)-RELATED"/>
    <property type="match status" value="1"/>
</dbReference>
<dbReference type="SUPFAM" id="SSF51412">
    <property type="entry name" value="Inosine monophosphate dehydrogenase (IMPDH)"/>
    <property type="match status" value="1"/>
</dbReference>
<dbReference type="Pfam" id="PF03060">
    <property type="entry name" value="NMO"/>
    <property type="match status" value="1"/>
</dbReference>
<dbReference type="AlphaFoldDB" id="A0AAW0AJX2"/>
<evidence type="ECO:0000313" key="5">
    <source>
        <dbReference type="Proteomes" id="UP001362999"/>
    </source>
</evidence>